<dbReference type="AlphaFoldDB" id="M8B162"/>
<dbReference type="PANTHER" id="PTHR33186">
    <property type="entry name" value="OS10G0136150 PROTEIN-RELATED"/>
    <property type="match status" value="1"/>
</dbReference>
<reference evidence="1" key="1">
    <citation type="submission" date="2015-06" db="UniProtKB">
        <authorList>
            <consortium name="EnsemblPlants"/>
        </authorList>
    </citation>
    <scope>IDENTIFICATION</scope>
</reference>
<evidence type="ECO:0000313" key="1">
    <source>
        <dbReference type="EnsemblPlants" id="EMT10512"/>
    </source>
</evidence>
<organism evidence="1">
    <name type="scientific">Aegilops tauschii</name>
    <name type="common">Tausch's goatgrass</name>
    <name type="synonym">Aegilops squarrosa</name>
    <dbReference type="NCBI Taxonomy" id="37682"/>
    <lineage>
        <taxon>Eukaryota</taxon>
        <taxon>Viridiplantae</taxon>
        <taxon>Streptophyta</taxon>
        <taxon>Embryophyta</taxon>
        <taxon>Tracheophyta</taxon>
        <taxon>Spermatophyta</taxon>
        <taxon>Magnoliopsida</taxon>
        <taxon>Liliopsida</taxon>
        <taxon>Poales</taxon>
        <taxon>Poaceae</taxon>
        <taxon>BOP clade</taxon>
        <taxon>Pooideae</taxon>
        <taxon>Triticodae</taxon>
        <taxon>Triticeae</taxon>
        <taxon>Triticinae</taxon>
        <taxon>Aegilops</taxon>
    </lineage>
</organism>
<dbReference type="EnsemblPlants" id="EMT10512">
    <property type="protein sequence ID" value="EMT10512"/>
    <property type="gene ID" value="F775_13240"/>
</dbReference>
<proteinExistence type="predicted"/>
<name>M8B162_AEGTA</name>
<protein>
    <submittedName>
        <fullName evidence="1">Uncharacterized protein</fullName>
    </submittedName>
</protein>
<sequence>MGTAGDVLLLFLGVLGVSGQYNSLRAEEAMYRTEQEKLSQVKVVVKVKPKQDELGINWSQIKNKIFRREGREICSEHVNHQTHPITEVRRHHRLDSDEANHLDAYSESRSEQVIDRQDTNEENRLLHVVERMSMRHGDLQWNSEFCRSSKWCFWRVAPACRSTDHVMMVALARALEIHTADATGMIDQSGVKVFLDKSSQSRQGNMSKFSENSCVARDAGDHFQVVLVGSERKQPRRAIACVYSSDTGLWGDLISAPLPFDGFFVFTSEPAVLAGDCLHWSIFTAGSPPSTLGFDLDRQSLALELLPGDMYTPGRFAVTVIRAESGGMGFLLLSGFTAQLWSMETDGDGVVIWEPRRIIELDKLLGLNSKKQPPQMIGYAEENNLVFLWTVVGVFMVHLQSLQFKKISKATIGSHYHPFETVYTPGSSMPFTL</sequence>
<dbReference type="ExpressionAtlas" id="M8B162">
    <property type="expression patterns" value="baseline"/>
</dbReference>
<accession>M8B162</accession>
<dbReference type="PANTHER" id="PTHR33186:SF13">
    <property type="entry name" value="OS10G0138300 PROTEIN"/>
    <property type="match status" value="1"/>
</dbReference>